<evidence type="ECO:0000313" key="2">
    <source>
        <dbReference type="Proteomes" id="UP001311915"/>
    </source>
</evidence>
<evidence type="ECO:0000313" key="1">
    <source>
        <dbReference type="EMBL" id="KAK4721473.1"/>
    </source>
</evidence>
<dbReference type="AlphaFoldDB" id="A0AAV9L7G5"/>
<accession>A0AAV9L7G5</accession>
<dbReference type="Proteomes" id="UP001311915">
    <property type="component" value="Unassembled WGS sequence"/>
</dbReference>
<name>A0AAV9L7G5_9SOLN</name>
<protein>
    <submittedName>
        <fullName evidence="1">Uncharacterized protein</fullName>
    </submittedName>
</protein>
<keyword evidence="2" id="KW-1185">Reference proteome</keyword>
<gene>
    <name evidence="1" type="ORF">R3W88_011706</name>
</gene>
<organism evidence="1 2">
    <name type="scientific">Solanum pinnatisectum</name>
    <name type="common">tansyleaf nightshade</name>
    <dbReference type="NCBI Taxonomy" id="50273"/>
    <lineage>
        <taxon>Eukaryota</taxon>
        <taxon>Viridiplantae</taxon>
        <taxon>Streptophyta</taxon>
        <taxon>Embryophyta</taxon>
        <taxon>Tracheophyta</taxon>
        <taxon>Spermatophyta</taxon>
        <taxon>Magnoliopsida</taxon>
        <taxon>eudicotyledons</taxon>
        <taxon>Gunneridae</taxon>
        <taxon>Pentapetalae</taxon>
        <taxon>asterids</taxon>
        <taxon>lamiids</taxon>
        <taxon>Solanales</taxon>
        <taxon>Solanaceae</taxon>
        <taxon>Solanoideae</taxon>
        <taxon>Solaneae</taxon>
        <taxon>Solanum</taxon>
    </lineage>
</organism>
<proteinExistence type="predicted"/>
<sequence>MRTSQDLRCEIHKLVPQSTEFIETASSLSQLSPYALTLTNFIRLVKMEDQYKKQRKLLVE</sequence>
<reference evidence="1 2" key="1">
    <citation type="submission" date="2023-10" db="EMBL/GenBank/DDBJ databases">
        <title>Genome-Wide Identification Analysis in wild type Solanum Pinnatisectum Reveals Some Genes Defensing Phytophthora Infestans.</title>
        <authorList>
            <person name="Sun C."/>
        </authorList>
    </citation>
    <scope>NUCLEOTIDE SEQUENCE [LARGE SCALE GENOMIC DNA]</scope>
    <source>
        <strain evidence="1">LQN</strain>
        <tissue evidence="1">Leaf</tissue>
    </source>
</reference>
<comment type="caution">
    <text evidence="1">The sequence shown here is derived from an EMBL/GenBank/DDBJ whole genome shotgun (WGS) entry which is preliminary data.</text>
</comment>
<dbReference type="EMBL" id="JAWPEI010000007">
    <property type="protein sequence ID" value="KAK4721473.1"/>
    <property type="molecule type" value="Genomic_DNA"/>
</dbReference>